<evidence type="ECO:0000256" key="7">
    <source>
        <dbReference type="ARBA" id="ARBA00023242"/>
    </source>
</evidence>
<feature type="compositionally biased region" description="Basic residues" evidence="13">
    <location>
        <begin position="361"/>
        <end position="384"/>
    </location>
</feature>
<feature type="compositionally biased region" description="Polar residues" evidence="13">
    <location>
        <begin position="1102"/>
        <end position="1114"/>
    </location>
</feature>
<feature type="region of interest" description="Disordered" evidence="13">
    <location>
        <begin position="302"/>
        <end position="396"/>
    </location>
</feature>
<feature type="region of interest" description="Disordered" evidence="13">
    <location>
        <begin position="1214"/>
        <end position="1242"/>
    </location>
</feature>
<evidence type="ECO:0000259" key="14">
    <source>
        <dbReference type="PROSITE" id="PS51569"/>
    </source>
</evidence>
<dbReference type="GeneTree" id="ENSGT00390000013515"/>
<dbReference type="PROSITE" id="PS51569">
    <property type="entry name" value="DOT1"/>
    <property type="match status" value="1"/>
</dbReference>
<evidence type="ECO:0000256" key="8">
    <source>
        <dbReference type="ARBA" id="ARBA00047770"/>
    </source>
</evidence>
<feature type="region of interest" description="Disordered" evidence="13">
    <location>
        <begin position="887"/>
        <end position="1037"/>
    </location>
</feature>
<feature type="compositionally biased region" description="Low complexity" evidence="13">
    <location>
        <begin position="1156"/>
        <end position="1166"/>
    </location>
</feature>
<feature type="compositionally biased region" description="Acidic residues" evidence="13">
    <location>
        <begin position="1115"/>
        <end position="1125"/>
    </location>
</feature>
<feature type="compositionally biased region" description="Low complexity" evidence="13">
    <location>
        <begin position="319"/>
        <end position="339"/>
    </location>
</feature>
<feature type="compositionally biased region" description="Low complexity" evidence="13">
    <location>
        <begin position="1484"/>
        <end position="1500"/>
    </location>
</feature>
<dbReference type="InterPro" id="IPR030445">
    <property type="entry name" value="H3-K79_meTrfase"/>
</dbReference>
<evidence type="ECO:0000256" key="3">
    <source>
        <dbReference type="ARBA" id="ARBA00022603"/>
    </source>
</evidence>
<reference evidence="15" key="1">
    <citation type="submission" date="2025-08" db="UniProtKB">
        <authorList>
            <consortium name="Ensembl"/>
        </authorList>
    </citation>
    <scope>IDENTIFICATION</scope>
</reference>
<protein>
    <recommendedName>
        <fullName evidence="2 9">Histone-lysine N-methyltransferase, H3 lysine-79 specific</fullName>
    </recommendedName>
</protein>
<feature type="compositionally biased region" description="Basic and acidic residues" evidence="13">
    <location>
        <begin position="302"/>
        <end position="318"/>
    </location>
</feature>
<feature type="compositionally biased region" description="Polar residues" evidence="13">
    <location>
        <begin position="986"/>
        <end position="1001"/>
    </location>
</feature>
<dbReference type="PIRSF" id="PIRSF037123">
    <property type="entry name" value="Histone_H3-K79_MeTrfase_met"/>
    <property type="match status" value="1"/>
</dbReference>
<evidence type="ECO:0000256" key="10">
    <source>
        <dbReference type="PIRSR" id="PIRSR037123-1"/>
    </source>
</evidence>
<dbReference type="GO" id="GO:0032259">
    <property type="term" value="P:methylation"/>
    <property type="evidence" value="ECO:0007669"/>
    <property type="project" value="UniProtKB-KW"/>
</dbReference>
<evidence type="ECO:0000256" key="9">
    <source>
        <dbReference type="PIRNR" id="PIRNR037123"/>
    </source>
</evidence>
<dbReference type="Gene3D" id="3.40.50.150">
    <property type="entry name" value="Vaccinia Virus protein VP39"/>
    <property type="match status" value="1"/>
</dbReference>
<feature type="region of interest" description="Disordered" evidence="13">
    <location>
        <begin position="408"/>
        <end position="435"/>
    </location>
</feature>
<dbReference type="GO" id="GO:0005634">
    <property type="term" value="C:nucleus"/>
    <property type="evidence" value="ECO:0007669"/>
    <property type="project" value="UniProtKB-SubCell"/>
</dbReference>
<feature type="compositionally biased region" description="Polar residues" evidence="13">
    <location>
        <begin position="896"/>
        <end position="916"/>
    </location>
</feature>
<dbReference type="Ensembl" id="ENSSBOT00000033755.1">
    <property type="protein sequence ID" value="ENSSBOP00000016948.1"/>
    <property type="gene ID" value="ENSSBOG00000025085.1"/>
</dbReference>
<keyword evidence="5 9" id="KW-0949">S-adenosyl-L-methionine</keyword>
<feature type="coiled-coil region" evidence="12">
    <location>
        <begin position="497"/>
        <end position="604"/>
    </location>
</feature>
<feature type="binding site" evidence="10">
    <location>
        <position position="154"/>
    </location>
    <ligand>
        <name>S-adenosyl-L-methionine</name>
        <dbReference type="ChEBI" id="CHEBI:59789"/>
    </ligand>
</feature>
<keyword evidence="12" id="KW-0175">Coiled coil</keyword>
<accession>A0A2K6TBC9</accession>
<evidence type="ECO:0000256" key="12">
    <source>
        <dbReference type="SAM" id="Coils"/>
    </source>
</evidence>
<reference evidence="15" key="2">
    <citation type="submission" date="2025-09" db="UniProtKB">
        <authorList>
            <consortium name="Ensembl"/>
        </authorList>
    </citation>
    <scope>IDENTIFICATION</scope>
</reference>
<comment type="catalytic activity">
    <reaction evidence="8 11">
        <text>L-lysyl(79)-[histone H3] + 3 S-adenosyl-L-methionine = N(6),N(6),N(6)-trimethyl-L-lysyl(79)-[histone H3] + 3 S-adenosyl-L-homocysteine + 3 H(+)</text>
        <dbReference type="Rhea" id="RHEA:60328"/>
        <dbReference type="Rhea" id="RHEA-COMP:15549"/>
        <dbReference type="Rhea" id="RHEA-COMP:15552"/>
        <dbReference type="ChEBI" id="CHEBI:15378"/>
        <dbReference type="ChEBI" id="CHEBI:29969"/>
        <dbReference type="ChEBI" id="CHEBI:57856"/>
        <dbReference type="ChEBI" id="CHEBI:59789"/>
        <dbReference type="ChEBI" id="CHEBI:61961"/>
        <dbReference type="EC" id="2.1.1.360"/>
    </reaction>
</comment>
<keyword evidence="6 9" id="KW-0156">Chromatin regulator</keyword>
<evidence type="ECO:0000256" key="13">
    <source>
        <dbReference type="SAM" id="MobiDB-lite"/>
    </source>
</evidence>
<sequence>AAHEIIETIRWVCEEIPDLKLAMENYVLIDYDTKSFESMQRLCDKYNRAIDSIHQLWKGTTQPMKLNTRPSTGLLRHILQQVYNHSVTDPEKLNNYEPFSPEVYGETSFDLVAQMIDEIKMTDDDLFVDLGSGVGQVVLQVAAATNCKHHYGVEKADIPAKYAETMDREFRKWMKWYGKKHAEYTLERGDFLSEEWRERIANTSVIFVNNFAFGPEVDHQLKERFANMKEGGRIVSSKPFAPLNFRINSRNLSDIGTIMRVVELSPLKGSVSWTGKPVSYYLHTIDRTILENYFSSLKNPKLREEQEAARRRQQRESKSSAATPTKGPEGKAAGPAEAPMDSGAEEEKAGAATVKKPSPSKARKKKLNKKGRKMAGRKRGRPKKMNTANPERKPKKNQTALDLLHAQTVSQTAASSPQDAYRSPHSPFYQLPPSVQRHSPNPLLVAPTPPALQKLLESFRIQYLQFLAYTKTPQYKASLQELLGQEKEKNAQLLGTAQQLLSHCQAQKEEIRRLFQQKLDELGVKALTYNDLIQAQKEISAHNQQLREQSEQLEQDNRTLRSQSLQLLKARCEELQLDWATLSLEKLLKEKQALKSQISEKQRHCLELQISIVELEKSQRQQELLQLKSCVPPDDTLALHLRGKGALGRELESDAGRLHLELDCAKFSLPHLSSMSPELSMNGHAASYELCSALSRPSPKQDTPQYLASPLDQEVVPCTPSHGGRPRVEKLSGLAVPDYTRLSPAKIVLRRHLSQDHTLPGRPAAMPWQVGVCAWCLRTPPGALGLLEVSAGGHLLRRLRWGGVGPGSPAGGTEWPFRVTAASHSRAESTPSPVLQPRDPSSTLEKHIGANAHSAGSKSLALAPAGFSYAGSVAISGTLAGSPASLAPGAEPATLDESSGSGSLFATVGSRSSTPQHPLLLAQPRNSRPASPAHQLSSSPRLGGAAHGPLPEASKGDLPSDSGFSDPESEAKRRIVFTIATGAGGTKQSPSSKHSPLTASTRGDCAPSHGQDNRKRGRRKRASTGTPSLTTGVSPKRRALPSVAGLFTQPSGSPLNLNSMVNNINQPLEITAISSPETSLKSSPVPYQDHDQPPVLKKERPLSQTNGAHYSPLTSDEEPGSEDEPSSARIERKIATISLESKSPPKTLENGGGVAGRRPAPAGEPVNSSKWKSTFSPISDIGLAKAADSPLQAGPTLSQSSLFAFRPALEETPADAKLAAHPRKGFPSSLSGADGLSPSTNPANGCTFGGGLAAELSSHSFSDGASLTHKGPEAAGLSSPLGFPSQRAKEASDANPFLSKRQLDGLAGLKGEGGRGKEVGEGGLPLCGPADKTPLPAGKAAKARDRELDLKNGHNLFISAATVPPGGLLSGPVLAPAASSAGGAGSSAQTHRPFLGPFPPGPQFTLGPMALQANLGSVAGSSVLQSLFSSVPAAAGLVHVSSAATRLTNSHAMGSFSGVAGSTVGGRSPSSAGVLPRPLGQELSSWSPPSGHGPESSPAGRALPLSPCVSGSLVITASLSFSEGHGAQGHQGIPFSRGGHLLGVAARALARLWELVLGKSESPQCLPGPGGGASGLLLALGARTPAPPIRFPS</sequence>
<evidence type="ECO:0000256" key="5">
    <source>
        <dbReference type="ARBA" id="ARBA00022691"/>
    </source>
</evidence>
<comment type="function">
    <text evidence="11">Histone methyltransferase that specifically trimethylates histone H3 to form H3K79me3. This methylation is required for telomere silencing and for the pachytene checkpoint during the meiotic cell cycle by allowing the recruitment of RAD9 to double strand breaks. Nucleosomes are preferred as substrate compared to free histone.</text>
</comment>
<evidence type="ECO:0000256" key="6">
    <source>
        <dbReference type="ARBA" id="ARBA00022853"/>
    </source>
</evidence>
<gene>
    <name evidence="15" type="primary">DOT1L</name>
</gene>
<keyword evidence="16" id="KW-1185">Reference proteome</keyword>
<comment type="similarity">
    <text evidence="9 11">Belongs to the class I-like SAM-binding methyltransferase superfamily. DOT1 family.</text>
</comment>
<feature type="binding site" evidence="10">
    <location>
        <begin position="104"/>
        <end position="107"/>
    </location>
    <ligand>
        <name>S-adenosyl-L-methionine</name>
        <dbReference type="ChEBI" id="CHEBI:59789"/>
    </ligand>
</feature>
<dbReference type="FunFam" id="1.10.260.60:FF:000001">
    <property type="entry name" value="Histone-lysine N-methyltransferase, H3 lysine-79 specific"/>
    <property type="match status" value="1"/>
</dbReference>
<feature type="region of interest" description="Disordered" evidence="13">
    <location>
        <begin position="1076"/>
        <end position="1171"/>
    </location>
</feature>
<dbReference type="PANTHER" id="PTHR21451:SF0">
    <property type="entry name" value="HISTONE-LYSINE N-METHYLTRANSFERASE, H3 LYSINE-79 SPECIFIC"/>
    <property type="match status" value="1"/>
</dbReference>
<feature type="region of interest" description="Disordered" evidence="13">
    <location>
        <begin position="821"/>
        <end position="842"/>
    </location>
</feature>
<dbReference type="InterPro" id="IPR029063">
    <property type="entry name" value="SAM-dependent_MTases_sf"/>
</dbReference>
<comment type="function">
    <text evidence="9">Histone methyltransferase. Methylates 'Lys-79' of histone H3.</text>
</comment>
<evidence type="ECO:0000256" key="11">
    <source>
        <dbReference type="RuleBase" id="RU271113"/>
    </source>
</evidence>
<dbReference type="GO" id="GO:0006281">
    <property type="term" value="P:DNA repair"/>
    <property type="evidence" value="ECO:0007669"/>
    <property type="project" value="UniProtKB-UniRule"/>
</dbReference>
<dbReference type="GO" id="GO:0031507">
    <property type="term" value="P:heterochromatin formation"/>
    <property type="evidence" value="ECO:0007669"/>
    <property type="project" value="InterPro"/>
</dbReference>
<feature type="domain" description="DOT1" evidence="14">
    <location>
        <begin position="1"/>
        <end position="298"/>
    </location>
</feature>
<evidence type="ECO:0000256" key="2">
    <source>
        <dbReference type="ARBA" id="ARBA00020987"/>
    </source>
</evidence>
<dbReference type="CDD" id="cd02440">
    <property type="entry name" value="AdoMet_MTases"/>
    <property type="match status" value="1"/>
</dbReference>
<feature type="compositionally biased region" description="Polar residues" evidence="13">
    <location>
        <begin position="408"/>
        <end position="418"/>
    </location>
</feature>
<feature type="region of interest" description="Disordered" evidence="13">
    <location>
        <begin position="1460"/>
        <end position="1502"/>
    </location>
</feature>
<dbReference type="GO" id="GO:0000077">
    <property type="term" value="P:DNA damage checkpoint signaling"/>
    <property type="evidence" value="ECO:0007669"/>
    <property type="project" value="UniProtKB-UniRule"/>
</dbReference>
<evidence type="ECO:0000313" key="15">
    <source>
        <dbReference type="Ensembl" id="ENSSBOP00000016948.1"/>
    </source>
</evidence>
<dbReference type="Pfam" id="PF08123">
    <property type="entry name" value="DOT1"/>
    <property type="match status" value="1"/>
</dbReference>
<feature type="compositionally biased region" description="Basic and acidic residues" evidence="13">
    <location>
        <begin position="1088"/>
        <end position="1101"/>
    </location>
</feature>
<feature type="compositionally biased region" description="Polar residues" evidence="13">
    <location>
        <begin position="828"/>
        <end position="842"/>
    </location>
</feature>
<organism evidence="15 16">
    <name type="scientific">Saimiri boliviensis boliviensis</name>
    <name type="common">Bolivian squirrel monkey</name>
    <dbReference type="NCBI Taxonomy" id="39432"/>
    <lineage>
        <taxon>Eukaryota</taxon>
        <taxon>Metazoa</taxon>
        <taxon>Chordata</taxon>
        <taxon>Craniata</taxon>
        <taxon>Vertebrata</taxon>
        <taxon>Euteleostomi</taxon>
        <taxon>Mammalia</taxon>
        <taxon>Eutheria</taxon>
        <taxon>Euarchontoglires</taxon>
        <taxon>Primates</taxon>
        <taxon>Haplorrhini</taxon>
        <taxon>Platyrrhini</taxon>
        <taxon>Cebidae</taxon>
        <taxon>Saimiriinae</taxon>
        <taxon>Saimiri</taxon>
    </lineage>
</organism>
<keyword evidence="4 9" id="KW-0808">Transferase</keyword>
<dbReference type="FunFam" id="3.40.50.150:FF:000033">
    <property type="entry name" value="Histone-lysine N-methyltransferase, H3 lysine-79 specific"/>
    <property type="match status" value="1"/>
</dbReference>
<feature type="compositionally biased region" description="Polar residues" evidence="13">
    <location>
        <begin position="1023"/>
        <end position="1033"/>
    </location>
</feature>
<comment type="miscellaneous">
    <text evidence="11">In contrast to other lysine histone methyltransferases, it does not contain a SET domain, suggesting the existence of another mechanism for methylation of lysine residues of histones.</text>
</comment>
<evidence type="ECO:0000256" key="4">
    <source>
        <dbReference type="ARBA" id="ARBA00022679"/>
    </source>
</evidence>
<dbReference type="PANTHER" id="PTHR21451">
    <property type="entry name" value="HISTONE H3 METHYLTRANSFERASE"/>
    <property type="match status" value="1"/>
</dbReference>
<dbReference type="SUPFAM" id="SSF53335">
    <property type="entry name" value="S-adenosyl-L-methionine-dependent methyltransferases"/>
    <property type="match status" value="1"/>
</dbReference>
<dbReference type="InterPro" id="IPR025789">
    <property type="entry name" value="DOT1_dom"/>
</dbReference>
<proteinExistence type="inferred from homology"/>
<keyword evidence="3 9" id="KW-0489">Methyltransferase</keyword>
<keyword evidence="7 9" id="KW-0539">Nucleus</keyword>
<feature type="region of interest" description="Disordered" evidence="13">
    <location>
        <begin position="1264"/>
        <end position="1342"/>
    </location>
</feature>
<feature type="compositionally biased region" description="Polar residues" evidence="13">
    <location>
        <begin position="924"/>
        <end position="940"/>
    </location>
</feature>
<dbReference type="Proteomes" id="UP000233220">
    <property type="component" value="Unplaced"/>
</dbReference>
<evidence type="ECO:0000313" key="16">
    <source>
        <dbReference type="Proteomes" id="UP000233220"/>
    </source>
</evidence>
<dbReference type="InterPro" id="IPR021169">
    <property type="entry name" value="DOT1L/grappa"/>
</dbReference>
<name>A0A2K6TBC9_SAIBB</name>
<evidence type="ECO:0000256" key="1">
    <source>
        <dbReference type="ARBA" id="ARBA00004123"/>
    </source>
</evidence>
<dbReference type="CDD" id="cd20902">
    <property type="entry name" value="CC_DOT1L"/>
    <property type="match status" value="1"/>
</dbReference>
<feature type="binding site" evidence="10">
    <location>
        <begin position="190"/>
        <end position="191"/>
    </location>
    <ligand>
        <name>S-adenosyl-L-methionine</name>
        <dbReference type="ChEBI" id="CHEBI:59789"/>
    </ligand>
</feature>
<comment type="subcellular location">
    <subcellularLocation>
        <location evidence="1 9 11">Nucleus</location>
    </subcellularLocation>
</comment>
<feature type="binding site" evidence="10">
    <location>
        <begin position="127"/>
        <end position="136"/>
    </location>
    <ligand>
        <name>S-adenosyl-L-methionine</name>
        <dbReference type="ChEBI" id="CHEBI:59789"/>
    </ligand>
</feature>
<dbReference type="GO" id="GO:0140956">
    <property type="term" value="F:histone H3K79 trimethyltransferase activity"/>
    <property type="evidence" value="ECO:0007669"/>
    <property type="project" value="UniProtKB-EC"/>
</dbReference>
<dbReference type="Gene3D" id="1.10.260.60">
    <property type="match status" value="1"/>
</dbReference>